<comment type="caution">
    <text evidence="2">The sequence shown here is derived from an EMBL/GenBank/DDBJ whole genome shotgun (WGS) entry which is preliminary data.</text>
</comment>
<accession>A0A9X6NGE9</accession>
<feature type="transmembrane region" description="Helical" evidence="1">
    <location>
        <begin position="12"/>
        <end position="35"/>
    </location>
</feature>
<reference evidence="3" key="1">
    <citation type="submission" date="2017-01" db="EMBL/GenBank/DDBJ databases">
        <title>Comparative genomics of anhydrobiosis in the tardigrade Hypsibius dujardini.</title>
        <authorList>
            <person name="Yoshida Y."/>
            <person name="Koutsovoulos G."/>
            <person name="Laetsch D."/>
            <person name="Stevens L."/>
            <person name="Kumar S."/>
            <person name="Horikawa D."/>
            <person name="Ishino K."/>
            <person name="Komine S."/>
            <person name="Tomita M."/>
            <person name="Blaxter M."/>
            <person name="Arakawa K."/>
        </authorList>
    </citation>
    <scope>NUCLEOTIDE SEQUENCE [LARGE SCALE GENOMIC DNA]</scope>
    <source>
        <strain evidence="3">Z151</strain>
    </source>
</reference>
<organism evidence="2 3">
    <name type="scientific">Hypsibius exemplaris</name>
    <name type="common">Freshwater tardigrade</name>
    <dbReference type="NCBI Taxonomy" id="2072580"/>
    <lineage>
        <taxon>Eukaryota</taxon>
        <taxon>Metazoa</taxon>
        <taxon>Ecdysozoa</taxon>
        <taxon>Tardigrada</taxon>
        <taxon>Eutardigrada</taxon>
        <taxon>Parachela</taxon>
        <taxon>Hypsibioidea</taxon>
        <taxon>Hypsibiidae</taxon>
        <taxon>Hypsibius</taxon>
    </lineage>
</organism>
<dbReference type="Proteomes" id="UP000192578">
    <property type="component" value="Unassembled WGS sequence"/>
</dbReference>
<dbReference type="PROSITE" id="PS51257">
    <property type="entry name" value="PROKAR_LIPOPROTEIN"/>
    <property type="match status" value="1"/>
</dbReference>
<evidence type="ECO:0000313" key="2">
    <source>
        <dbReference type="EMBL" id="OWA50186.1"/>
    </source>
</evidence>
<feature type="transmembrane region" description="Helical" evidence="1">
    <location>
        <begin position="133"/>
        <end position="154"/>
    </location>
</feature>
<keyword evidence="1" id="KW-0812">Transmembrane</keyword>
<feature type="transmembrane region" description="Helical" evidence="1">
    <location>
        <begin position="74"/>
        <end position="101"/>
    </location>
</feature>
<gene>
    <name evidence="2" type="ORF">BV898_14711</name>
</gene>
<evidence type="ECO:0000256" key="1">
    <source>
        <dbReference type="SAM" id="Phobius"/>
    </source>
</evidence>
<keyword evidence="3" id="KW-1185">Reference proteome</keyword>
<dbReference type="EMBL" id="MTYJ01000184">
    <property type="protein sequence ID" value="OWA50186.1"/>
    <property type="molecule type" value="Genomic_DNA"/>
</dbReference>
<evidence type="ECO:0000313" key="3">
    <source>
        <dbReference type="Proteomes" id="UP000192578"/>
    </source>
</evidence>
<proteinExistence type="predicted"/>
<keyword evidence="1" id="KW-1133">Transmembrane helix</keyword>
<dbReference type="AlphaFoldDB" id="A0A9X6NGE9"/>
<feature type="transmembrane region" description="Helical" evidence="1">
    <location>
        <begin position="47"/>
        <end position="67"/>
    </location>
</feature>
<keyword evidence="1" id="KW-0472">Membrane</keyword>
<protein>
    <submittedName>
        <fullName evidence="2">Uncharacterized protein</fullName>
    </submittedName>
</protein>
<name>A0A9X6NGE9_HYPEX</name>
<sequence>MRSCLCCSLYQTCKWVAGYAFVSACLGILSIVYSIASGETKGPGMRAFEVIMGLVMLTVAVALVFGLKRKDRRLLLIWIVVEATVTAIVIAALIYIIYVYASSSSMARDLDAYDHDEELWELKTILVDAHRILLLRIILMSIHVFLEIICLDAIRSYRSVLEQEEQAQSFPVTYHIPVADNKVDHGLV</sequence>